<sequence length="21" mass="2576">MQKKIFLLEDDYLLSESVKEF</sequence>
<dbReference type="Proteomes" id="UP000289022">
    <property type="component" value="Unassembled WGS sequence"/>
</dbReference>
<organism evidence="1 2">
    <name type="scientific">Helicobacter pylori</name>
    <name type="common">Campylobacter pylori</name>
    <dbReference type="NCBI Taxonomy" id="210"/>
    <lineage>
        <taxon>Bacteria</taxon>
        <taxon>Pseudomonadati</taxon>
        <taxon>Campylobacterota</taxon>
        <taxon>Epsilonproteobacteria</taxon>
        <taxon>Campylobacterales</taxon>
        <taxon>Helicobacteraceae</taxon>
        <taxon>Helicobacter</taxon>
    </lineage>
</organism>
<dbReference type="EMBL" id="RJGP01000320">
    <property type="protein sequence ID" value="RVZ39481.1"/>
    <property type="molecule type" value="Genomic_DNA"/>
</dbReference>
<protein>
    <submittedName>
        <fullName evidence="1">Response regulator</fullName>
    </submittedName>
</protein>
<gene>
    <name evidence="1" type="ORF">EC518_06640</name>
</gene>
<evidence type="ECO:0000313" key="2">
    <source>
        <dbReference type="Proteomes" id="UP000289022"/>
    </source>
</evidence>
<name>A0A438XNA5_HELPX</name>
<evidence type="ECO:0000313" key="1">
    <source>
        <dbReference type="EMBL" id="RVZ39481.1"/>
    </source>
</evidence>
<dbReference type="AlphaFoldDB" id="A0A438XNA5"/>
<accession>A0A438XNA5</accession>
<feature type="non-terminal residue" evidence="1">
    <location>
        <position position="21"/>
    </location>
</feature>
<comment type="caution">
    <text evidence="1">The sequence shown here is derived from an EMBL/GenBank/DDBJ whole genome shotgun (WGS) entry which is preliminary data.</text>
</comment>
<proteinExistence type="predicted"/>
<reference evidence="1 2" key="1">
    <citation type="submission" date="2018-11" db="EMBL/GenBank/DDBJ databases">
        <title>Genetic determinants and prediction of antibiotic resistance phenotypes in Helicobacter pylori.</title>
        <authorList>
            <person name="Wagner K."/>
        </authorList>
    </citation>
    <scope>NUCLEOTIDE SEQUENCE [LARGE SCALE GENOMIC DNA]</scope>
    <source>
        <strain evidence="1 2">ZH70</strain>
    </source>
</reference>